<dbReference type="RefSeq" id="WP_317771528.1">
    <property type="nucleotide sequence ID" value="NZ_JAWMAJ010000039.1"/>
</dbReference>
<gene>
    <name evidence="6" type="ORF">R5A26_14225</name>
</gene>
<feature type="domain" description="HTH tetR-type" evidence="5">
    <location>
        <begin position="12"/>
        <end position="72"/>
    </location>
</feature>
<dbReference type="PROSITE" id="PS50977">
    <property type="entry name" value="HTH_TETR_2"/>
    <property type="match status" value="1"/>
</dbReference>
<keyword evidence="7" id="KW-1185">Reference proteome</keyword>
<evidence type="ECO:0000256" key="2">
    <source>
        <dbReference type="ARBA" id="ARBA00023125"/>
    </source>
</evidence>
<evidence type="ECO:0000259" key="5">
    <source>
        <dbReference type="PROSITE" id="PS50977"/>
    </source>
</evidence>
<keyword evidence="1" id="KW-0805">Transcription regulation</keyword>
<evidence type="ECO:0000313" key="7">
    <source>
        <dbReference type="Proteomes" id="UP001187346"/>
    </source>
</evidence>
<evidence type="ECO:0000256" key="3">
    <source>
        <dbReference type="ARBA" id="ARBA00023163"/>
    </source>
</evidence>
<name>A0ABU4F943_9ACTN</name>
<comment type="caution">
    <text evidence="6">The sequence shown here is derived from an EMBL/GenBank/DDBJ whole genome shotgun (WGS) entry which is preliminary data.</text>
</comment>
<dbReference type="InterPro" id="IPR009057">
    <property type="entry name" value="Homeodomain-like_sf"/>
</dbReference>
<sequence>MSDTRRGRTRSEAVRRAVLEATRDELAAHGYDKLSIDRIAAAAGAGKQTVYRWYPSKSALVAECVLDGYGFPATTPVPNTGAVRRDLRDWLEGFADHLAEPQSAALIRASTAAAAESDDVARRFYDHVTAASEDALTARLRDAAPTARPASATAAAEALVGAMLYRLLVRQPATPEFLDSLVDTVLSGIQGTNGTDSAGTQARDLTPDC</sequence>
<organism evidence="6 7">
    <name type="scientific">Streptomyces prunicolor</name>
    <dbReference type="NCBI Taxonomy" id="67348"/>
    <lineage>
        <taxon>Bacteria</taxon>
        <taxon>Bacillati</taxon>
        <taxon>Actinomycetota</taxon>
        <taxon>Actinomycetes</taxon>
        <taxon>Kitasatosporales</taxon>
        <taxon>Streptomycetaceae</taxon>
        <taxon>Streptomyces</taxon>
    </lineage>
</organism>
<dbReference type="PANTHER" id="PTHR30055">
    <property type="entry name" value="HTH-TYPE TRANSCRIPTIONAL REGULATOR RUTR"/>
    <property type="match status" value="1"/>
</dbReference>
<keyword evidence="2 4" id="KW-0238">DNA-binding</keyword>
<dbReference type="InterPro" id="IPR050109">
    <property type="entry name" value="HTH-type_TetR-like_transc_reg"/>
</dbReference>
<dbReference type="PANTHER" id="PTHR30055:SF148">
    <property type="entry name" value="TETR-FAMILY TRANSCRIPTIONAL REGULATOR"/>
    <property type="match status" value="1"/>
</dbReference>
<dbReference type="EMBL" id="JAWMAJ010000039">
    <property type="protein sequence ID" value="MDV7217104.1"/>
    <property type="molecule type" value="Genomic_DNA"/>
</dbReference>
<dbReference type="InterPro" id="IPR011075">
    <property type="entry name" value="TetR_C"/>
</dbReference>
<reference evidence="6 7" key="1">
    <citation type="submission" date="2023-10" db="EMBL/GenBank/DDBJ databases">
        <title>Characterization of rhizosphere-enriched actinobacteria from wheat plants lab-grown on chernevaya soil.</title>
        <authorList>
            <person name="Tikhonova E.N."/>
            <person name="Konopkin A."/>
            <person name="Kravchenko I.K."/>
        </authorList>
    </citation>
    <scope>NUCLEOTIDE SEQUENCE [LARGE SCALE GENOMIC DNA]</scope>
    <source>
        <strain evidence="6 7">RR29</strain>
    </source>
</reference>
<dbReference type="Pfam" id="PF00440">
    <property type="entry name" value="TetR_N"/>
    <property type="match status" value="1"/>
</dbReference>
<evidence type="ECO:0000256" key="1">
    <source>
        <dbReference type="ARBA" id="ARBA00023015"/>
    </source>
</evidence>
<dbReference type="SUPFAM" id="SSF48498">
    <property type="entry name" value="Tetracyclin repressor-like, C-terminal domain"/>
    <property type="match status" value="1"/>
</dbReference>
<evidence type="ECO:0000256" key="4">
    <source>
        <dbReference type="PROSITE-ProRule" id="PRU00335"/>
    </source>
</evidence>
<dbReference type="Gene3D" id="1.10.357.10">
    <property type="entry name" value="Tetracycline Repressor, domain 2"/>
    <property type="match status" value="1"/>
</dbReference>
<evidence type="ECO:0000313" key="6">
    <source>
        <dbReference type="EMBL" id="MDV7217104.1"/>
    </source>
</evidence>
<protein>
    <submittedName>
        <fullName evidence="6">TetR/AcrR family transcriptional regulator</fullName>
    </submittedName>
</protein>
<dbReference type="Pfam" id="PF16859">
    <property type="entry name" value="TetR_C_11"/>
    <property type="match status" value="1"/>
</dbReference>
<accession>A0ABU4F943</accession>
<dbReference type="InterPro" id="IPR001647">
    <property type="entry name" value="HTH_TetR"/>
</dbReference>
<dbReference type="Proteomes" id="UP001187346">
    <property type="component" value="Unassembled WGS sequence"/>
</dbReference>
<keyword evidence="3" id="KW-0804">Transcription</keyword>
<dbReference type="SUPFAM" id="SSF46689">
    <property type="entry name" value="Homeodomain-like"/>
    <property type="match status" value="1"/>
</dbReference>
<dbReference type="InterPro" id="IPR036271">
    <property type="entry name" value="Tet_transcr_reg_TetR-rel_C_sf"/>
</dbReference>
<feature type="DNA-binding region" description="H-T-H motif" evidence="4">
    <location>
        <begin position="35"/>
        <end position="54"/>
    </location>
</feature>
<dbReference type="PRINTS" id="PR00455">
    <property type="entry name" value="HTHTETR"/>
</dbReference>
<proteinExistence type="predicted"/>